<dbReference type="AlphaFoldDB" id="A0A058ZL54"/>
<dbReference type="eggNOG" id="COG5434">
    <property type="taxonomic scope" value="Bacteria"/>
</dbReference>
<feature type="domain" description="Rhamnogalacturonase A/B/Epimerase-like pectate lyase" evidence="1">
    <location>
        <begin position="188"/>
        <end position="246"/>
    </location>
</feature>
<comment type="caution">
    <text evidence="2">The sequence shown here is derived from an EMBL/GenBank/DDBJ whole genome shotgun (WGS) entry which is preliminary data.</text>
</comment>
<dbReference type="Gene3D" id="2.160.20.10">
    <property type="entry name" value="Single-stranded right-handed beta-helix, Pectin lyase-like"/>
    <property type="match status" value="1"/>
</dbReference>
<keyword evidence="3" id="KW-1185">Reference proteome</keyword>
<name>A0A058ZL54_9RHOB</name>
<sequence>MNKAITDGLVLMPPAFTAGLDVWSSEDGTPGSATYDGAGNAALVTADQDFGGCLELAKTDSTQKLRYMGQTPILPGCYLQVTARVKAISGNLPDVRIAAWAGDGSENEVTGLVDTGPSTTLTAYGEVVEVTAIIGSGARGGVDMPWGTEPVYAHIGLDMTGANGGVVRVDDLIIEDVTSFFLRDMIDWIDVVDFGAVGDGTTDDSAAFEAADAAAVAAGVSLLVPEGSYRLNSNVTLEAAVRFVGTVSMPGGNRLTLQQNYDLPTYIDAFGDELEGFRRAVAVLFNSSSHESLDMKGRRIEINEPIDVHAMAGVDNFNTRRLIRNGLILAESSNNWDPDVVTSQATYSTSQNTTLTNVTNVANIAVGSLVEGLGVGREVYVKEKNVGAGTITLSAPLFDAVGTQTYTFTRFKYLLDFSGFDYLGRFVLDNVELHGRKEASCILLPPSGLIFHVRDCFFTEPKHRGITSHGRGCQGMLIDRCQFLSGEQTIPAQDRISICFNVNANDVKVRDNRAARPGQFGIMGGTGHIISGNHFFQGDDESDGIRLAGLVLTKPNCKTTIVGNYIDNCSIDWTNEHDSDPEHNAELSFGALKIVGNIFFATDVASSFRFLIVRPVGPNHYIHGLTVTGNSFKVIDSTIERVEKMDTTYAELDWGRARNIQFDSNTFNGIGQYTASPITLEFNENSPSSTWVCSFAEWMPFGSWARNVVGLTTENRIQNSSGGTVWDMPYAQVEKGTESNEVHLHWSEASQGRVQLTVRMDNQR</sequence>
<dbReference type="OrthoDB" id="7749009at2"/>
<dbReference type="PATRIC" id="fig|1461693.3.peg.1785"/>
<gene>
    <name evidence="2" type="ORF">ATO10_08803</name>
</gene>
<dbReference type="InterPro" id="IPR012334">
    <property type="entry name" value="Pectin_lyas_fold"/>
</dbReference>
<dbReference type="RefSeq" id="WP_035250618.1">
    <property type="nucleotide sequence ID" value="NZ_AQQY01000005.1"/>
</dbReference>
<reference evidence="2 3" key="1">
    <citation type="submission" date="2013-04" db="EMBL/GenBank/DDBJ databases">
        <title>Shimia sp. 22II-S11-Z10 Genome Sequencing.</title>
        <authorList>
            <person name="Lai Q."/>
            <person name="Li G."/>
            <person name="Shao Z."/>
        </authorList>
    </citation>
    <scope>NUCLEOTIDE SEQUENCE [LARGE SCALE GENOMIC DNA]</scope>
    <source>
        <strain evidence="3">22II-S11-Z10</strain>
    </source>
</reference>
<dbReference type="Proteomes" id="UP000024836">
    <property type="component" value="Unassembled WGS sequence"/>
</dbReference>
<dbReference type="SUPFAM" id="SSF51126">
    <property type="entry name" value="Pectin lyase-like"/>
    <property type="match status" value="1"/>
</dbReference>
<dbReference type="STRING" id="1461693.ATO10_08803"/>
<protein>
    <recommendedName>
        <fullName evidence="1">Rhamnogalacturonase A/B/Epimerase-like pectate lyase domain-containing protein</fullName>
    </recommendedName>
</protein>
<proteinExistence type="predicted"/>
<accession>A0A058ZL54</accession>
<evidence type="ECO:0000313" key="2">
    <source>
        <dbReference type="EMBL" id="KCV81932.1"/>
    </source>
</evidence>
<dbReference type="InterPro" id="IPR024535">
    <property type="entry name" value="RHGA/B-epi-like_pectate_lyase"/>
</dbReference>
<dbReference type="Pfam" id="PF12708">
    <property type="entry name" value="Pect-lyase_RHGA_epim"/>
    <property type="match status" value="1"/>
</dbReference>
<evidence type="ECO:0000313" key="3">
    <source>
        <dbReference type="Proteomes" id="UP000024836"/>
    </source>
</evidence>
<organism evidence="2 3">
    <name type="scientific">Actibacterium atlanticum</name>
    <dbReference type="NCBI Taxonomy" id="1461693"/>
    <lineage>
        <taxon>Bacteria</taxon>
        <taxon>Pseudomonadati</taxon>
        <taxon>Pseudomonadota</taxon>
        <taxon>Alphaproteobacteria</taxon>
        <taxon>Rhodobacterales</taxon>
        <taxon>Roseobacteraceae</taxon>
        <taxon>Actibacterium</taxon>
    </lineage>
</organism>
<evidence type="ECO:0000259" key="1">
    <source>
        <dbReference type="Pfam" id="PF12708"/>
    </source>
</evidence>
<dbReference type="EMBL" id="AQQY01000005">
    <property type="protein sequence ID" value="KCV81932.1"/>
    <property type="molecule type" value="Genomic_DNA"/>
</dbReference>
<dbReference type="InterPro" id="IPR011050">
    <property type="entry name" value="Pectin_lyase_fold/virulence"/>
</dbReference>